<feature type="compositionally biased region" description="Basic and acidic residues" evidence="1">
    <location>
        <begin position="156"/>
        <end position="167"/>
    </location>
</feature>
<sequence>MSIQQKKSDYIGSLNQLMTTSCILAGFAFSGLISLPGIEKEMFSKIVHYFSGDLSLGFYASFYTLFFSTICFLSTIMIILVYKVHNFTIPFAKLRNIHLIANLTFSIAISALMMSVISFGIPNYMGICLAIFLGVVVGGSFVWENLLPKQHQKRIQQVEDEQKKEQESAAQSTNEQQEQPSEDTPQDKSDSSESESHTEGSNL</sequence>
<evidence type="ECO:0000256" key="2">
    <source>
        <dbReference type="SAM" id="Phobius"/>
    </source>
</evidence>
<dbReference type="Proteomes" id="UP000326354">
    <property type="component" value="Chromosome"/>
</dbReference>
<keyword evidence="2" id="KW-0472">Membrane</keyword>
<keyword evidence="4" id="KW-1185">Reference proteome</keyword>
<dbReference type="AlphaFoldDB" id="A0A5S9F326"/>
<keyword evidence="2" id="KW-0812">Transmembrane</keyword>
<protein>
    <submittedName>
        <fullName evidence="3">Uncharacterized protein</fullName>
    </submittedName>
</protein>
<feature type="compositionally biased region" description="Basic and acidic residues" evidence="1">
    <location>
        <begin position="185"/>
        <end position="203"/>
    </location>
</feature>
<evidence type="ECO:0000256" key="1">
    <source>
        <dbReference type="SAM" id="MobiDB-lite"/>
    </source>
</evidence>
<dbReference type="RefSeq" id="WP_151968004.1">
    <property type="nucleotide sequence ID" value="NZ_AP019860.1"/>
</dbReference>
<proteinExistence type="predicted"/>
<feature type="region of interest" description="Disordered" evidence="1">
    <location>
        <begin position="154"/>
        <end position="203"/>
    </location>
</feature>
<gene>
    <name evidence="3" type="ORF">UABAM_02176</name>
</gene>
<dbReference type="EMBL" id="AP019860">
    <property type="protein sequence ID" value="BBM83821.1"/>
    <property type="molecule type" value="Genomic_DNA"/>
</dbReference>
<evidence type="ECO:0000313" key="3">
    <source>
        <dbReference type="EMBL" id="BBM83821.1"/>
    </source>
</evidence>
<organism evidence="3 4">
    <name type="scientific">Uabimicrobium amorphum</name>
    <dbReference type="NCBI Taxonomy" id="2596890"/>
    <lineage>
        <taxon>Bacteria</taxon>
        <taxon>Pseudomonadati</taxon>
        <taxon>Planctomycetota</taxon>
        <taxon>Candidatus Uabimicrobiia</taxon>
        <taxon>Candidatus Uabimicrobiales</taxon>
        <taxon>Candidatus Uabimicrobiaceae</taxon>
        <taxon>Candidatus Uabimicrobium</taxon>
    </lineage>
</organism>
<feature type="transmembrane region" description="Helical" evidence="2">
    <location>
        <begin position="124"/>
        <end position="143"/>
    </location>
</feature>
<name>A0A5S9F326_UABAM</name>
<reference evidence="3 4" key="1">
    <citation type="submission" date="2019-08" db="EMBL/GenBank/DDBJ databases">
        <title>Complete genome sequence of Candidatus Uab amorphum.</title>
        <authorList>
            <person name="Shiratori T."/>
            <person name="Suzuki S."/>
            <person name="Kakizawa Y."/>
            <person name="Ishida K."/>
        </authorList>
    </citation>
    <scope>NUCLEOTIDE SEQUENCE [LARGE SCALE GENOMIC DNA]</scope>
    <source>
        <strain evidence="3 4">SRT547</strain>
    </source>
</reference>
<dbReference type="KEGG" id="uam:UABAM_02176"/>
<keyword evidence="2" id="KW-1133">Transmembrane helix</keyword>
<feature type="transmembrane region" description="Helical" evidence="2">
    <location>
        <begin position="21"/>
        <end position="38"/>
    </location>
</feature>
<feature type="transmembrane region" description="Helical" evidence="2">
    <location>
        <begin position="58"/>
        <end position="84"/>
    </location>
</feature>
<evidence type="ECO:0000313" key="4">
    <source>
        <dbReference type="Proteomes" id="UP000326354"/>
    </source>
</evidence>
<dbReference type="PROSITE" id="PS51257">
    <property type="entry name" value="PROKAR_LIPOPROTEIN"/>
    <property type="match status" value="1"/>
</dbReference>
<feature type="compositionally biased region" description="Polar residues" evidence="1">
    <location>
        <begin position="168"/>
        <end position="183"/>
    </location>
</feature>
<feature type="transmembrane region" description="Helical" evidence="2">
    <location>
        <begin position="96"/>
        <end position="118"/>
    </location>
</feature>
<accession>A0A5S9F326</accession>